<dbReference type="AlphaFoldDB" id="A0AAD7FXD9"/>
<reference evidence="4" key="1">
    <citation type="submission" date="2023-03" db="EMBL/GenBank/DDBJ databases">
        <title>Massive genome expansion in bonnet fungi (Mycena s.s.) driven by repeated elements and novel gene families across ecological guilds.</title>
        <authorList>
            <consortium name="Lawrence Berkeley National Laboratory"/>
            <person name="Harder C.B."/>
            <person name="Miyauchi S."/>
            <person name="Viragh M."/>
            <person name="Kuo A."/>
            <person name="Thoen E."/>
            <person name="Andreopoulos B."/>
            <person name="Lu D."/>
            <person name="Skrede I."/>
            <person name="Drula E."/>
            <person name="Henrissat B."/>
            <person name="Morin E."/>
            <person name="Kohler A."/>
            <person name="Barry K."/>
            <person name="LaButti K."/>
            <person name="Morin E."/>
            <person name="Salamov A."/>
            <person name="Lipzen A."/>
            <person name="Mereny Z."/>
            <person name="Hegedus B."/>
            <person name="Baldrian P."/>
            <person name="Stursova M."/>
            <person name="Weitz H."/>
            <person name="Taylor A."/>
            <person name="Grigoriev I.V."/>
            <person name="Nagy L.G."/>
            <person name="Martin F."/>
            <person name="Kauserud H."/>
        </authorList>
    </citation>
    <scope>NUCLEOTIDE SEQUENCE</scope>
    <source>
        <strain evidence="4">9284</strain>
    </source>
</reference>
<evidence type="ECO:0000259" key="3">
    <source>
        <dbReference type="Pfam" id="PF20152"/>
    </source>
</evidence>
<sequence>MDAVTGPLLIGTWMSSILYSAELSQAAFYYQNFQDDSGCLKALVWTTVFIDTVGLLNDYAYTYLYTVRHAVSKENATTPIYVFTTVAVALPVQILLVVRYWRFSHKKIITLVLTILILAAFGGAVASGVMVALFPAFKDRHKLALPATLWLVTSAAADLGIAAALLWEYLRAKPGTSSEMRNVINLLVAVTLQTGTATAAIAVAALIGFLANEGANIGLGFAWCLGRTYVLSMLSNLNIRKMARRPAPSVTLATIPRTSVIFGQPGSDLADTDTFTSRQYANRTGDMDGAPVDVRAEKDKLTIKDDKEMSRESIR</sequence>
<feature type="transmembrane region" description="Helical" evidence="2">
    <location>
        <begin position="6"/>
        <end position="30"/>
    </location>
</feature>
<feature type="transmembrane region" description="Helical" evidence="2">
    <location>
        <begin position="149"/>
        <end position="170"/>
    </location>
</feature>
<protein>
    <recommendedName>
        <fullName evidence="3">DUF6534 domain-containing protein</fullName>
    </recommendedName>
</protein>
<keyword evidence="2" id="KW-0472">Membrane</keyword>
<keyword evidence="2" id="KW-1133">Transmembrane helix</keyword>
<evidence type="ECO:0000256" key="1">
    <source>
        <dbReference type="SAM" id="MobiDB-lite"/>
    </source>
</evidence>
<proteinExistence type="predicted"/>
<feature type="transmembrane region" description="Helical" evidence="2">
    <location>
        <begin position="80"/>
        <end position="101"/>
    </location>
</feature>
<feature type="transmembrane region" description="Helical" evidence="2">
    <location>
        <begin position="217"/>
        <end position="237"/>
    </location>
</feature>
<dbReference type="Pfam" id="PF20152">
    <property type="entry name" value="DUF6534"/>
    <property type="match status" value="1"/>
</dbReference>
<feature type="domain" description="DUF6534" evidence="3">
    <location>
        <begin position="154"/>
        <end position="241"/>
    </location>
</feature>
<accession>A0AAD7FXD9</accession>
<comment type="caution">
    <text evidence="4">The sequence shown here is derived from an EMBL/GenBank/DDBJ whole genome shotgun (WGS) entry which is preliminary data.</text>
</comment>
<evidence type="ECO:0000256" key="2">
    <source>
        <dbReference type="SAM" id="Phobius"/>
    </source>
</evidence>
<feature type="region of interest" description="Disordered" evidence="1">
    <location>
        <begin position="281"/>
        <end position="315"/>
    </location>
</feature>
<dbReference type="InterPro" id="IPR045339">
    <property type="entry name" value="DUF6534"/>
</dbReference>
<gene>
    <name evidence="4" type="ORF">FB45DRAFT_1020329</name>
</gene>
<feature type="transmembrane region" description="Helical" evidence="2">
    <location>
        <begin position="42"/>
        <end position="60"/>
    </location>
</feature>
<dbReference type="EMBL" id="JARKIF010000002">
    <property type="protein sequence ID" value="KAJ7648122.1"/>
    <property type="molecule type" value="Genomic_DNA"/>
</dbReference>
<feature type="transmembrane region" description="Helical" evidence="2">
    <location>
        <begin position="182"/>
        <end position="211"/>
    </location>
</feature>
<feature type="transmembrane region" description="Helical" evidence="2">
    <location>
        <begin position="108"/>
        <end position="137"/>
    </location>
</feature>
<feature type="compositionally biased region" description="Basic and acidic residues" evidence="1">
    <location>
        <begin position="294"/>
        <end position="315"/>
    </location>
</feature>
<dbReference type="Proteomes" id="UP001221142">
    <property type="component" value="Unassembled WGS sequence"/>
</dbReference>
<organism evidence="4 5">
    <name type="scientific">Roridomyces roridus</name>
    <dbReference type="NCBI Taxonomy" id="1738132"/>
    <lineage>
        <taxon>Eukaryota</taxon>
        <taxon>Fungi</taxon>
        <taxon>Dikarya</taxon>
        <taxon>Basidiomycota</taxon>
        <taxon>Agaricomycotina</taxon>
        <taxon>Agaricomycetes</taxon>
        <taxon>Agaricomycetidae</taxon>
        <taxon>Agaricales</taxon>
        <taxon>Marasmiineae</taxon>
        <taxon>Mycenaceae</taxon>
        <taxon>Roridomyces</taxon>
    </lineage>
</organism>
<evidence type="ECO:0000313" key="5">
    <source>
        <dbReference type="Proteomes" id="UP001221142"/>
    </source>
</evidence>
<keyword evidence="2" id="KW-0812">Transmembrane</keyword>
<dbReference type="PANTHER" id="PTHR40465:SF1">
    <property type="entry name" value="DUF6534 DOMAIN-CONTAINING PROTEIN"/>
    <property type="match status" value="1"/>
</dbReference>
<name>A0AAD7FXD9_9AGAR</name>
<dbReference type="PANTHER" id="PTHR40465">
    <property type="entry name" value="CHROMOSOME 1, WHOLE GENOME SHOTGUN SEQUENCE"/>
    <property type="match status" value="1"/>
</dbReference>
<evidence type="ECO:0000313" key="4">
    <source>
        <dbReference type="EMBL" id="KAJ7648122.1"/>
    </source>
</evidence>
<keyword evidence="5" id="KW-1185">Reference proteome</keyword>